<accession>A0AA39IY11</accession>
<organism evidence="1 2">
    <name type="scientific">Armillaria borealis</name>
    <dbReference type="NCBI Taxonomy" id="47425"/>
    <lineage>
        <taxon>Eukaryota</taxon>
        <taxon>Fungi</taxon>
        <taxon>Dikarya</taxon>
        <taxon>Basidiomycota</taxon>
        <taxon>Agaricomycotina</taxon>
        <taxon>Agaricomycetes</taxon>
        <taxon>Agaricomycetidae</taxon>
        <taxon>Agaricales</taxon>
        <taxon>Marasmiineae</taxon>
        <taxon>Physalacriaceae</taxon>
        <taxon>Armillaria</taxon>
    </lineage>
</organism>
<proteinExistence type="predicted"/>
<reference evidence="1" key="1">
    <citation type="submission" date="2023-06" db="EMBL/GenBank/DDBJ databases">
        <authorList>
            <consortium name="Lawrence Berkeley National Laboratory"/>
            <person name="Ahrendt S."/>
            <person name="Sahu N."/>
            <person name="Indic B."/>
            <person name="Wong-Bajracharya J."/>
            <person name="Merenyi Z."/>
            <person name="Ke H.-M."/>
            <person name="Monk M."/>
            <person name="Kocsube S."/>
            <person name="Drula E."/>
            <person name="Lipzen A."/>
            <person name="Balint B."/>
            <person name="Henrissat B."/>
            <person name="Andreopoulos B."/>
            <person name="Martin F.M."/>
            <person name="Harder C.B."/>
            <person name="Rigling D."/>
            <person name="Ford K.L."/>
            <person name="Foster G.D."/>
            <person name="Pangilinan J."/>
            <person name="Papanicolaou A."/>
            <person name="Barry K."/>
            <person name="LaButti K."/>
            <person name="Viragh M."/>
            <person name="Koriabine M."/>
            <person name="Yan M."/>
            <person name="Riley R."/>
            <person name="Champramary S."/>
            <person name="Plett K.L."/>
            <person name="Tsai I.J."/>
            <person name="Slot J."/>
            <person name="Sipos G."/>
            <person name="Plett J."/>
            <person name="Nagy L.G."/>
            <person name="Grigoriev I.V."/>
        </authorList>
    </citation>
    <scope>NUCLEOTIDE SEQUENCE</scope>
    <source>
        <strain evidence="1">FPL87.14</strain>
    </source>
</reference>
<keyword evidence="2" id="KW-1185">Reference proteome</keyword>
<dbReference type="EMBL" id="JAUEPT010000128">
    <property type="protein sequence ID" value="KAK0430933.1"/>
    <property type="molecule type" value="Genomic_DNA"/>
</dbReference>
<dbReference type="AlphaFoldDB" id="A0AA39IY11"/>
<dbReference type="Proteomes" id="UP001175226">
    <property type="component" value="Unassembled WGS sequence"/>
</dbReference>
<evidence type="ECO:0000313" key="1">
    <source>
        <dbReference type="EMBL" id="KAK0430933.1"/>
    </source>
</evidence>
<name>A0AA39IY11_9AGAR</name>
<protein>
    <submittedName>
        <fullName evidence="1">Uncharacterized protein</fullName>
    </submittedName>
</protein>
<gene>
    <name evidence="1" type="ORF">EV421DRAFT_1912352</name>
</gene>
<evidence type="ECO:0000313" key="2">
    <source>
        <dbReference type="Proteomes" id="UP001175226"/>
    </source>
</evidence>
<sequence>MNIPMELIAKIAQATKDAIEGPLKVGDTTKCPYTMAQVCCSWRNVVKVGCPEVWANFSVHIPPARTAGGCKAWDHLVKAALQWSGSWLLLFDFVAADDAVISLCAIAFRCLLEEGHRWKSAALSLSPQLLQMLNVLHLDCPIVLSSSVTMLQTNTIRLDTLQTFAYAYNTRSLSFAGLDSRTLIYLPSLNLVQFTDIRTQIRSTVHDALLLSLQVATRLSKVEMLYTHVMDMSPALPPQVSWTSVTYFHATHRQTLGAVVLCSLQVLVVKPGQISWSNLHGTDLHIDTMATICSMIDCSRCDVSLERVELTNVPLTNRLVTMARVAHNLKSLQLVYGFWWKEYNDVFTDFLMFLRESLTTISIGQVCNVQELVELKVVIED</sequence>
<comment type="caution">
    <text evidence="1">The sequence shown here is derived from an EMBL/GenBank/DDBJ whole genome shotgun (WGS) entry which is preliminary data.</text>
</comment>